<proteinExistence type="predicted"/>
<name>A0ACC0QS92_9HYPO</name>
<evidence type="ECO:0000313" key="1">
    <source>
        <dbReference type="EMBL" id="KAI8663464.1"/>
    </source>
</evidence>
<keyword evidence="2" id="KW-1185">Reference proteome</keyword>
<sequence>MGQESMSLPEAPGNCHNVTPRRQRRFATKVRTGCITCRIRRIKCDEVKPCCHRCTSTGRKCDGYAILGPATRKPQSPLAQPTPGGNPEERQALYLFRTKVAMSIASSLDFGFWTHDLLQTAEAYRTVQHAVVALATAYRSSILSEHGSRTQERQFILTQYNKSITSLQHCLSNQELLTRDQQVIILMVNLVFICICAVQGFQEEACVHLRNGLSLFHEWQLGAREGSTQGSTPTPVKLLATLYTQLDTQARMIMESSYPHKIRLWPPHSVVLDGWGSGHLATITKATSQLERLHNACIQLATPPGPPEHESTCLHQHMPLYHHLKTWDLDFGPLLSQGGTAIKYLQIRRLLTGANFELWRSNTSKAPEPSPTWASKILELVNEIMQDSRFLEARVVFTPAGGLVEALYFVATRCHDTRVKRVAIEILERRPILEGLWNSSMAYAALNNHHAT</sequence>
<accession>A0ACC0QS92</accession>
<evidence type="ECO:0000313" key="2">
    <source>
        <dbReference type="Proteomes" id="UP001065298"/>
    </source>
</evidence>
<dbReference type="EMBL" id="CM046509">
    <property type="protein sequence ID" value="KAI8663464.1"/>
    <property type="molecule type" value="Genomic_DNA"/>
</dbReference>
<organism evidence="1 2">
    <name type="scientific">Fusarium keratoplasticum</name>
    <dbReference type="NCBI Taxonomy" id="1328300"/>
    <lineage>
        <taxon>Eukaryota</taxon>
        <taxon>Fungi</taxon>
        <taxon>Dikarya</taxon>
        <taxon>Ascomycota</taxon>
        <taxon>Pezizomycotina</taxon>
        <taxon>Sordariomycetes</taxon>
        <taxon>Hypocreomycetidae</taxon>
        <taxon>Hypocreales</taxon>
        <taxon>Nectriaceae</taxon>
        <taxon>Fusarium</taxon>
        <taxon>Fusarium solani species complex</taxon>
    </lineage>
</organism>
<protein>
    <submittedName>
        <fullName evidence="1">Uncharacterized protein</fullName>
    </submittedName>
</protein>
<comment type="caution">
    <text evidence="1">The sequence shown here is derived from an EMBL/GenBank/DDBJ whole genome shotgun (WGS) entry which is preliminary data.</text>
</comment>
<dbReference type="Proteomes" id="UP001065298">
    <property type="component" value="Chromosome 7"/>
</dbReference>
<gene>
    <name evidence="1" type="ORF">NCS57_00947400</name>
</gene>
<reference evidence="1" key="1">
    <citation type="submission" date="2022-06" db="EMBL/GenBank/DDBJ databases">
        <title>Fusarium solani species complex genomes reveal bases of compartmentalisation and animal pathogenesis.</title>
        <authorList>
            <person name="Tsai I.J."/>
        </authorList>
    </citation>
    <scope>NUCLEOTIDE SEQUENCE</scope>
    <source>
        <strain evidence="1">Fu6.1</strain>
    </source>
</reference>